<reference evidence="2" key="1">
    <citation type="journal article" date="2010" name="Nat. Biotechnol.">
        <title>Draft genome sequence of the oilseed species Ricinus communis.</title>
        <authorList>
            <person name="Chan A.P."/>
            <person name="Crabtree J."/>
            <person name="Zhao Q."/>
            <person name="Lorenzi H."/>
            <person name="Orvis J."/>
            <person name="Puiu D."/>
            <person name="Melake-Berhan A."/>
            <person name="Jones K.M."/>
            <person name="Redman J."/>
            <person name="Chen G."/>
            <person name="Cahoon E.B."/>
            <person name="Gedil M."/>
            <person name="Stanke M."/>
            <person name="Haas B.J."/>
            <person name="Wortman J.R."/>
            <person name="Fraser-Liggett C.M."/>
            <person name="Ravel J."/>
            <person name="Rabinowicz P.D."/>
        </authorList>
    </citation>
    <scope>NUCLEOTIDE SEQUENCE [LARGE SCALE GENOMIC DNA]</scope>
    <source>
        <strain evidence="2">cv. Hale</strain>
    </source>
</reference>
<evidence type="ECO:0000313" key="2">
    <source>
        <dbReference type="Proteomes" id="UP000008311"/>
    </source>
</evidence>
<protein>
    <submittedName>
        <fullName evidence="1">Uncharacterized protein</fullName>
    </submittedName>
</protein>
<dbReference type="Proteomes" id="UP000008311">
    <property type="component" value="Unassembled WGS sequence"/>
</dbReference>
<dbReference type="InParanoid" id="B9SIT2"/>
<organism evidence="1 2">
    <name type="scientific">Ricinus communis</name>
    <name type="common">Castor bean</name>
    <dbReference type="NCBI Taxonomy" id="3988"/>
    <lineage>
        <taxon>Eukaryota</taxon>
        <taxon>Viridiplantae</taxon>
        <taxon>Streptophyta</taxon>
        <taxon>Embryophyta</taxon>
        <taxon>Tracheophyta</taxon>
        <taxon>Spermatophyta</taxon>
        <taxon>Magnoliopsida</taxon>
        <taxon>eudicotyledons</taxon>
        <taxon>Gunneridae</taxon>
        <taxon>Pentapetalae</taxon>
        <taxon>rosids</taxon>
        <taxon>fabids</taxon>
        <taxon>Malpighiales</taxon>
        <taxon>Euphorbiaceae</taxon>
        <taxon>Acalyphoideae</taxon>
        <taxon>Acalypheae</taxon>
        <taxon>Ricinus</taxon>
    </lineage>
</organism>
<dbReference type="EMBL" id="EQ973976">
    <property type="protein sequence ID" value="EEF36505.1"/>
    <property type="molecule type" value="Genomic_DNA"/>
</dbReference>
<name>B9SIT2_RICCO</name>
<dbReference type="AlphaFoldDB" id="B9SIT2"/>
<accession>B9SIT2</accession>
<evidence type="ECO:0000313" key="1">
    <source>
        <dbReference type="EMBL" id="EEF36505.1"/>
    </source>
</evidence>
<sequence>MVPLKFINFCNRSERHEALAARKSDIPKAKQQWYNDDVTINWRGVVYLWNGHSSLATEGKIIAICGANSRCLFL</sequence>
<keyword evidence="2" id="KW-1185">Reference proteome</keyword>
<proteinExistence type="predicted"/>
<gene>
    <name evidence="1" type="ORF">RCOM_0540780</name>
</gene>